<organism evidence="1 2">
    <name type="scientific">Paenibacillus lacisoli</name>
    <dbReference type="NCBI Taxonomy" id="3064525"/>
    <lineage>
        <taxon>Bacteria</taxon>
        <taxon>Bacillati</taxon>
        <taxon>Bacillota</taxon>
        <taxon>Bacilli</taxon>
        <taxon>Bacillales</taxon>
        <taxon>Paenibacillaceae</taxon>
        <taxon>Paenibacillus</taxon>
    </lineage>
</organism>
<evidence type="ECO:0008006" key="3">
    <source>
        <dbReference type="Google" id="ProtNLM"/>
    </source>
</evidence>
<sequence>MSSSRLTQLREEVEEWIETGEPEERSRELLMKLIEELEQVHARNDALRRAALKTVSKDNRMSTKLRDALYE</sequence>
<dbReference type="RefSeq" id="WP_305022330.1">
    <property type="nucleotide sequence ID" value="NZ_JAUQTB010000001.1"/>
</dbReference>
<proteinExistence type="predicted"/>
<comment type="caution">
    <text evidence="1">The sequence shown here is derived from an EMBL/GenBank/DDBJ whole genome shotgun (WGS) entry which is preliminary data.</text>
</comment>
<accession>A0ABT9C7A9</accession>
<evidence type="ECO:0000313" key="2">
    <source>
        <dbReference type="Proteomes" id="UP001240171"/>
    </source>
</evidence>
<keyword evidence="2" id="KW-1185">Reference proteome</keyword>
<evidence type="ECO:0000313" key="1">
    <source>
        <dbReference type="EMBL" id="MDO7905147.1"/>
    </source>
</evidence>
<dbReference type="Proteomes" id="UP001240171">
    <property type="component" value="Unassembled WGS sequence"/>
</dbReference>
<dbReference type="EMBL" id="JAUQTB010000001">
    <property type="protein sequence ID" value="MDO7905147.1"/>
    <property type="molecule type" value="Genomic_DNA"/>
</dbReference>
<gene>
    <name evidence="1" type="ORF">Q5741_01805</name>
</gene>
<protein>
    <recommendedName>
        <fullName evidence="3">Ni2+-binding GTPase</fullName>
    </recommendedName>
</protein>
<name>A0ABT9C7A9_9BACL</name>
<reference evidence="1 2" key="1">
    <citation type="submission" date="2023-07" db="EMBL/GenBank/DDBJ databases">
        <title>Paenibacillus sp. JX-17 nov. isolated from soil.</title>
        <authorList>
            <person name="Wan Y."/>
            <person name="Liu B."/>
        </authorList>
    </citation>
    <scope>NUCLEOTIDE SEQUENCE [LARGE SCALE GENOMIC DNA]</scope>
    <source>
        <strain evidence="1 2">JX-17</strain>
    </source>
</reference>